<keyword evidence="3" id="KW-1185">Reference proteome</keyword>
<keyword evidence="1" id="KW-1133">Transmembrane helix</keyword>
<organism evidence="2 3">
    <name type="scientific">Tistrella mobilis (strain KA081020-065)</name>
    <dbReference type="NCBI Taxonomy" id="1110502"/>
    <lineage>
        <taxon>Bacteria</taxon>
        <taxon>Pseudomonadati</taxon>
        <taxon>Pseudomonadota</taxon>
        <taxon>Alphaproteobacteria</taxon>
        <taxon>Geminicoccales</taxon>
        <taxon>Geminicoccaceae</taxon>
        <taxon>Tistrella</taxon>
    </lineage>
</organism>
<dbReference type="STRING" id="1110502.TMO_1179"/>
<feature type="transmembrane region" description="Helical" evidence="1">
    <location>
        <begin position="12"/>
        <end position="29"/>
    </location>
</feature>
<dbReference type="RefSeq" id="WP_014744697.1">
    <property type="nucleotide sequence ID" value="NC_017956.1"/>
</dbReference>
<accession>I3TJT0</accession>
<dbReference type="EMBL" id="CP003236">
    <property type="protein sequence ID" value="AFK53018.1"/>
    <property type="molecule type" value="Genomic_DNA"/>
</dbReference>
<dbReference type="AlphaFoldDB" id="I3TJT0"/>
<reference evidence="2 3" key="1">
    <citation type="journal article" date="2012" name="J. Am. Chem. Soc.">
        <title>Bacterial biosynthesis and maturation of the didemnin anti-cancer agents.</title>
        <authorList>
            <person name="Xu Y."/>
            <person name="Kersten R.D."/>
            <person name="Nam S.J."/>
            <person name="Lu L."/>
            <person name="Al-Suwailem A.M."/>
            <person name="Zheng H."/>
            <person name="Fenical W."/>
            <person name="Dorrestein P.C."/>
            <person name="Moore B.S."/>
            <person name="Qian P.Y."/>
        </authorList>
    </citation>
    <scope>NUCLEOTIDE SEQUENCE [LARGE SCALE GENOMIC DNA]</scope>
    <source>
        <strain evidence="2 3">KA081020-065</strain>
    </source>
</reference>
<dbReference type="KEGG" id="tmo:TMO_1179"/>
<name>I3TJT0_TISMK</name>
<evidence type="ECO:0000313" key="3">
    <source>
        <dbReference type="Proteomes" id="UP000005258"/>
    </source>
</evidence>
<feature type="transmembrane region" description="Helical" evidence="1">
    <location>
        <begin position="35"/>
        <end position="54"/>
    </location>
</feature>
<gene>
    <name evidence="2" type="ordered locus">TMO_1179</name>
</gene>
<feature type="transmembrane region" description="Helical" evidence="1">
    <location>
        <begin position="66"/>
        <end position="88"/>
    </location>
</feature>
<keyword evidence="1" id="KW-0812">Transmembrane</keyword>
<evidence type="ECO:0000313" key="2">
    <source>
        <dbReference type="EMBL" id="AFK53018.1"/>
    </source>
</evidence>
<evidence type="ECO:0000256" key="1">
    <source>
        <dbReference type="SAM" id="Phobius"/>
    </source>
</evidence>
<dbReference type="HOGENOM" id="CLU_2453690_0_0_5"/>
<proteinExistence type="predicted"/>
<dbReference type="Proteomes" id="UP000005258">
    <property type="component" value="Chromosome"/>
</dbReference>
<sequence length="89" mass="9864">MAHNLCFRPERLTSLLLCIVGVFAVWWTPLYGGEIGAAYIAGFCLYLLVVKAMLLRRGVSERQPWVKTRVLAGWVAVTLVAAAVVRLAF</sequence>
<keyword evidence="1" id="KW-0472">Membrane</keyword>
<protein>
    <submittedName>
        <fullName evidence="2">Uncharacterized protein</fullName>
    </submittedName>
</protein>